<proteinExistence type="predicted"/>
<dbReference type="EMBL" id="JACBZD010000002">
    <property type="protein sequence ID" value="NYI07813.1"/>
    <property type="molecule type" value="Genomic_DNA"/>
</dbReference>
<dbReference type="PANTHER" id="PTHR47691:SF3">
    <property type="entry name" value="HTH-TYPE TRANSCRIPTIONAL REGULATOR RV0890C-RELATED"/>
    <property type="match status" value="1"/>
</dbReference>
<dbReference type="Gene3D" id="1.25.40.10">
    <property type="entry name" value="Tetratricopeptide repeat domain"/>
    <property type="match status" value="2"/>
</dbReference>
<dbReference type="PANTHER" id="PTHR47691">
    <property type="entry name" value="REGULATOR-RELATED"/>
    <property type="match status" value="1"/>
</dbReference>
<dbReference type="SUPFAM" id="SSF48452">
    <property type="entry name" value="TPR-like"/>
    <property type="match status" value="1"/>
</dbReference>
<reference evidence="1 2" key="1">
    <citation type="submission" date="2020-07" db="EMBL/GenBank/DDBJ databases">
        <title>Sequencing the genomes of 1000 actinobacteria strains.</title>
        <authorList>
            <person name="Klenk H.-P."/>
        </authorList>
    </citation>
    <scope>NUCLEOTIDE SEQUENCE [LARGE SCALE GENOMIC DNA]</scope>
    <source>
        <strain evidence="1 2">DSM 42178</strain>
    </source>
</reference>
<protein>
    <submittedName>
        <fullName evidence="1">Tetratricopeptide (TPR) repeat protein</fullName>
    </submittedName>
</protein>
<gene>
    <name evidence="1" type="ORF">FHU37_004842</name>
</gene>
<evidence type="ECO:0000313" key="2">
    <source>
        <dbReference type="Proteomes" id="UP000567795"/>
    </source>
</evidence>
<dbReference type="AlphaFoldDB" id="A0A852ZZL5"/>
<accession>A0A852ZZL5</accession>
<dbReference type="RefSeq" id="WP_179816751.1">
    <property type="nucleotide sequence ID" value="NZ_JACBZD010000002.1"/>
</dbReference>
<sequence length="435" mass="47339">MTVQDCDGDAAAAAGGLAEGAADSYRALPPEAARLYRLLGLHPGPDFGVGVAAAAAELPPAEAAGLLERLAGGHLVERAGPDRYRLPDAARADARARVPRECGPAEPAAAVHRMARWYLETAAAADMVLMPDRWRLGPVYDRLRSRAGAADGSPEAALGVLEAERANLRAIVRAAEEYGFDELVWQLCEALWGLYFRHGHHDDWLDTHRRGVAAAERCADLRAEGRMRCQLGFALLALERWEEAEEQFTGAERADGSAGHRRGEATALEFLGLLRMRQSRWADALMVLEQARELAAELGDPRALALLEHHIGRALGGEGRYADAERQLTRARELMARLPDPYNEARVMTSLAEVLLAEGRATEAAGVLATVAEVMEREQAAGQSAAVAELRSRVAERLGDRDGALRHARRALDGYRTLGTPRAERLRERVRELEG</sequence>
<evidence type="ECO:0000313" key="1">
    <source>
        <dbReference type="EMBL" id="NYI07813.1"/>
    </source>
</evidence>
<dbReference type="InterPro" id="IPR011990">
    <property type="entry name" value="TPR-like_helical_dom_sf"/>
</dbReference>
<organism evidence="1 2">
    <name type="scientific">Allostreptomyces psammosilenae</name>
    <dbReference type="NCBI Taxonomy" id="1892865"/>
    <lineage>
        <taxon>Bacteria</taxon>
        <taxon>Bacillati</taxon>
        <taxon>Actinomycetota</taxon>
        <taxon>Actinomycetes</taxon>
        <taxon>Kitasatosporales</taxon>
        <taxon>Streptomycetaceae</taxon>
        <taxon>Allostreptomyces</taxon>
    </lineage>
</organism>
<keyword evidence="2" id="KW-1185">Reference proteome</keyword>
<dbReference type="Proteomes" id="UP000567795">
    <property type="component" value="Unassembled WGS sequence"/>
</dbReference>
<comment type="caution">
    <text evidence="1">The sequence shown here is derived from an EMBL/GenBank/DDBJ whole genome shotgun (WGS) entry which is preliminary data.</text>
</comment>
<dbReference type="Pfam" id="PF13424">
    <property type="entry name" value="TPR_12"/>
    <property type="match status" value="1"/>
</dbReference>
<name>A0A852ZZL5_9ACTN</name>